<organism evidence="1 2">
    <name type="scientific">Lactococcus petauri</name>
    <dbReference type="NCBI Taxonomy" id="1940789"/>
    <lineage>
        <taxon>Bacteria</taxon>
        <taxon>Bacillati</taxon>
        <taxon>Bacillota</taxon>
        <taxon>Bacilli</taxon>
        <taxon>Lactobacillales</taxon>
        <taxon>Streptococcaceae</taxon>
        <taxon>Lactococcus</taxon>
    </lineage>
</organism>
<evidence type="ECO:0000313" key="2">
    <source>
        <dbReference type="Proteomes" id="UP000194606"/>
    </source>
</evidence>
<dbReference type="Proteomes" id="UP000194606">
    <property type="component" value="Unassembled WGS sequence"/>
</dbReference>
<gene>
    <name evidence="1" type="ORF">BZZ03_11335</name>
</gene>
<evidence type="ECO:0000313" key="1">
    <source>
        <dbReference type="EMBL" id="OUK02221.1"/>
    </source>
</evidence>
<name>A0A252CA75_9LACT</name>
<reference evidence="1 2" key="1">
    <citation type="submission" date="2017-02" db="EMBL/GenBank/DDBJ databases">
        <authorList>
            <person name="Peterson S.W."/>
        </authorList>
    </citation>
    <scope>NUCLEOTIDE SEQUENCE [LARGE SCALE GENOMIC DNA]</scope>
    <source>
        <strain evidence="1">159469</strain>
    </source>
</reference>
<proteinExistence type="predicted"/>
<protein>
    <submittedName>
        <fullName evidence="1">Uncharacterized protein</fullName>
    </submittedName>
</protein>
<dbReference type="EMBL" id="MUIZ01000016">
    <property type="protein sequence ID" value="OUK02221.1"/>
    <property type="molecule type" value="Genomic_DNA"/>
</dbReference>
<dbReference type="AlphaFoldDB" id="A0A252CA75"/>
<accession>A0A252CA75</accession>
<sequence length="122" mass="14366">MQRSTTFPLRWQDLVQMSRDHNHTYIVKTFDGEIGRVTTRGLILVIKGINATTNKPFKLQQLLSFKEAFIKVKSISSTPIKEKPKKTRLIADRRYPNQKLMTFPYSSYNRSEHTKFEKMKTN</sequence>
<comment type="caution">
    <text evidence="1">The sequence shown here is derived from an EMBL/GenBank/DDBJ whole genome shotgun (WGS) entry which is preliminary data.</text>
</comment>